<comment type="function">
    <text evidence="1 7">Binds directly to 16S ribosomal RNA.</text>
</comment>
<comment type="caution">
    <text evidence="9">The sequence shown here is derived from an EMBL/GenBank/DDBJ whole genome shotgun (WGS) entry which is preliminary data.</text>
</comment>
<keyword evidence="4 7" id="KW-0689">Ribosomal protein</keyword>
<name>A0A0C1L644_9BACT</name>
<dbReference type="GO" id="GO:0003735">
    <property type="term" value="F:structural constituent of ribosome"/>
    <property type="evidence" value="ECO:0007669"/>
    <property type="project" value="InterPro"/>
</dbReference>
<dbReference type="Gene3D" id="1.20.58.110">
    <property type="entry name" value="Ribosomal protein S20"/>
    <property type="match status" value="1"/>
</dbReference>
<dbReference type="OrthoDB" id="9808392at2"/>
<feature type="region of interest" description="Disordered" evidence="8">
    <location>
        <begin position="1"/>
        <end position="23"/>
    </location>
</feature>
<comment type="similarity">
    <text evidence="7">Belongs to the bacterial ribosomal protein bS20 family.</text>
</comment>
<dbReference type="InterPro" id="IPR002583">
    <property type="entry name" value="Ribosomal_bS20"/>
</dbReference>
<keyword evidence="3 7" id="KW-0694">RNA-binding</keyword>
<evidence type="ECO:0000256" key="3">
    <source>
        <dbReference type="ARBA" id="ARBA00022884"/>
    </source>
</evidence>
<sequence>MANHKATKKDVRQAAKRRDRNRYYGKTTRNAIRDLKATSEKKAVDESLPNVIAMIDKLAKRGIIHKNKASNLKSKLAKRANNLAVAQ</sequence>
<evidence type="ECO:0000256" key="8">
    <source>
        <dbReference type="SAM" id="MobiDB-lite"/>
    </source>
</evidence>
<evidence type="ECO:0000256" key="4">
    <source>
        <dbReference type="ARBA" id="ARBA00022980"/>
    </source>
</evidence>
<accession>A0A0C1L644</accession>
<keyword evidence="2 7" id="KW-0699">rRNA-binding</keyword>
<dbReference type="AlphaFoldDB" id="A0A0C1L644"/>
<evidence type="ECO:0000256" key="1">
    <source>
        <dbReference type="ARBA" id="ARBA00003134"/>
    </source>
</evidence>
<evidence type="ECO:0000256" key="7">
    <source>
        <dbReference type="HAMAP-Rule" id="MF_00500"/>
    </source>
</evidence>
<reference evidence="9 10" key="1">
    <citation type="submission" date="2014-11" db="EMBL/GenBank/DDBJ databases">
        <title>Genome sequence of Flavihumibacter solisilvae 3-3.</title>
        <authorList>
            <person name="Zhou G."/>
            <person name="Li M."/>
            <person name="Wang G."/>
        </authorList>
    </citation>
    <scope>NUCLEOTIDE SEQUENCE [LARGE SCALE GENOMIC DNA]</scope>
    <source>
        <strain evidence="9 10">3-3</strain>
    </source>
</reference>
<dbReference type="RefSeq" id="WP_039137687.1">
    <property type="nucleotide sequence ID" value="NZ_JSVC01000005.1"/>
</dbReference>
<evidence type="ECO:0000256" key="2">
    <source>
        <dbReference type="ARBA" id="ARBA00022730"/>
    </source>
</evidence>
<dbReference type="Proteomes" id="UP000031408">
    <property type="component" value="Unassembled WGS sequence"/>
</dbReference>
<dbReference type="EMBL" id="JSVC01000005">
    <property type="protein sequence ID" value="KIC95597.1"/>
    <property type="molecule type" value="Genomic_DNA"/>
</dbReference>
<keyword evidence="5 7" id="KW-0687">Ribonucleoprotein</keyword>
<dbReference type="GO" id="GO:0006412">
    <property type="term" value="P:translation"/>
    <property type="evidence" value="ECO:0007669"/>
    <property type="project" value="UniProtKB-UniRule"/>
</dbReference>
<dbReference type="Pfam" id="PF01649">
    <property type="entry name" value="Ribosomal_S20p"/>
    <property type="match status" value="1"/>
</dbReference>
<evidence type="ECO:0000256" key="6">
    <source>
        <dbReference type="ARBA" id="ARBA00035136"/>
    </source>
</evidence>
<organism evidence="9 10">
    <name type="scientific">Flavihumibacter solisilvae</name>
    <dbReference type="NCBI Taxonomy" id="1349421"/>
    <lineage>
        <taxon>Bacteria</taxon>
        <taxon>Pseudomonadati</taxon>
        <taxon>Bacteroidota</taxon>
        <taxon>Chitinophagia</taxon>
        <taxon>Chitinophagales</taxon>
        <taxon>Chitinophagaceae</taxon>
        <taxon>Flavihumibacter</taxon>
    </lineage>
</organism>
<evidence type="ECO:0000313" key="10">
    <source>
        <dbReference type="Proteomes" id="UP000031408"/>
    </source>
</evidence>
<dbReference type="HAMAP" id="MF_00500">
    <property type="entry name" value="Ribosomal_bS20"/>
    <property type="match status" value="1"/>
</dbReference>
<dbReference type="GO" id="GO:1990904">
    <property type="term" value="C:ribonucleoprotein complex"/>
    <property type="evidence" value="ECO:0007669"/>
    <property type="project" value="UniProtKB-KW"/>
</dbReference>
<dbReference type="GO" id="GO:0019843">
    <property type="term" value="F:rRNA binding"/>
    <property type="evidence" value="ECO:0007669"/>
    <property type="project" value="UniProtKB-UniRule"/>
</dbReference>
<dbReference type="SUPFAM" id="SSF46992">
    <property type="entry name" value="Ribosomal protein S20"/>
    <property type="match status" value="1"/>
</dbReference>
<proteinExistence type="inferred from homology"/>
<gene>
    <name evidence="7" type="primary">rpsT</name>
    <name evidence="9" type="ORF">OI18_04885</name>
</gene>
<dbReference type="NCBIfam" id="TIGR00029">
    <property type="entry name" value="S20"/>
    <property type="match status" value="1"/>
</dbReference>
<dbReference type="GO" id="GO:0005840">
    <property type="term" value="C:ribosome"/>
    <property type="evidence" value="ECO:0007669"/>
    <property type="project" value="UniProtKB-KW"/>
</dbReference>
<dbReference type="InterPro" id="IPR036510">
    <property type="entry name" value="Ribosomal_bS20_sf"/>
</dbReference>
<evidence type="ECO:0000313" key="9">
    <source>
        <dbReference type="EMBL" id="KIC95597.1"/>
    </source>
</evidence>
<protein>
    <recommendedName>
        <fullName evidence="6 7">Small ribosomal subunit protein bS20</fullName>
    </recommendedName>
</protein>
<evidence type="ECO:0000256" key="5">
    <source>
        <dbReference type="ARBA" id="ARBA00023274"/>
    </source>
</evidence>
<dbReference type="STRING" id="1349421.OI18_04885"/>
<keyword evidence="10" id="KW-1185">Reference proteome</keyword>